<dbReference type="Proteomes" id="UP000184212">
    <property type="component" value="Unassembled WGS sequence"/>
</dbReference>
<reference evidence="6 7" key="1">
    <citation type="submission" date="2016-11" db="EMBL/GenBank/DDBJ databases">
        <authorList>
            <person name="Jaros S."/>
            <person name="Januszkiewicz K."/>
            <person name="Wedrychowicz H."/>
        </authorList>
    </citation>
    <scope>NUCLEOTIDE SEQUENCE [LARGE SCALE GENOMIC DNA]</scope>
    <source>
        <strain evidence="6 7">DSM 24574</strain>
    </source>
</reference>
<evidence type="ECO:0000313" key="6">
    <source>
        <dbReference type="EMBL" id="SHH18832.1"/>
    </source>
</evidence>
<evidence type="ECO:0000256" key="2">
    <source>
        <dbReference type="ARBA" id="ARBA00022692"/>
    </source>
</evidence>
<evidence type="ECO:0000256" key="1">
    <source>
        <dbReference type="ARBA" id="ARBA00004167"/>
    </source>
</evidence>
<sequence>MKRAWNSALRISKFLGKAILGLVLVLVIVIALLHLPAIQRQIAPWLSNYLSSKFGTRVEIGSVYFSWLGRLRVGELVVWDAKNQKVLSAHKIEVVSNIRDIISGKYVVDTLHLADIDCHLIENKDGWNIQPILDAFRGPGKKNTSPSAPVTLQANTILLENVFFEYASTVKEISVSSSLGRFASKNFIFSSHENSIGADDVSLRNTVVNILSGERTGTTDTIQVSKPSSWIRPDFGMGIRIAVGKLELMDDAFSFHVDQVVHTPKMDPDHLELQHIQTSLSDIVIREDTLRAILNSLSTELPGLTIVNAATSLRANKDRLTLSGLHLASNASKLEAELMGWSDSGSRQDPDWFNLQGKASGHVDVHDLGYFFQDSLLNRFAHWETMAWTLKGSYIKGVGELDMLHLKTKASDFLARGRVWHVSDFESLRWKDVVVNSSIGADVTRTLHSFFPTLQMPPIAQLHVASAGNPKRAGVTGDVNTPWGNLGTTGSASFKKNNVGLDFNLVGKNIEGGKFSGVDWLGPASLSVDVKGIVGHDQDLDVKGVIGRIEMVNEPVQNITFRSEIKNSSAQIVLSIADTSYRAQATSKLSFSGPLAITTEIETDRFRMGNFLPGDSTLAVSGNFTSIVRSDKKFVDAHLAGNHILFQNQSTKYYQDTLDIAVMTTPTASRFDFFSDDGSGHLTANIDLPSLAPWIQTWPARVLRPVRSSHQPAQNKTVTFDFQLRNISPFLLLGANVEDFSSLRVSGEVDEQKQEAVMRATAGKFKGYGLTLDTLHTHYTIRSDSLKADLQIKNLYVQSIALGNLDFAVHNKQDTAMTNLLLSNDSTSLLVLRTRILRSDSGTYIYPDKLRVLESDYTLDRGNPVYIKSGNVVLNNFQVARDAMRIGMNGDLHAFDLTLSHVDFAHLNALRASDSTLINGGQMNAKVSYTAGQQLDLSATIDSLRLYQSNPLRIVIRAVGDTARVPFEVQVTNEANKVDVKGQYFLKNNSVDASMRVDVRTLEMFSFLVSGIMDKMDGSVKGDVTIQGPVQKPKINGQLRFLDANFTTANPRLTFGVRDDVVTLKDSLMAFQNFKIYDQEHHRLIVNGSLISPDYQSLAYDLKLHTDRYSLLTKADSLNRQLKGELVIAGDVALTGTTKNASVKADITVKDSTSLVFESSDNEIKLLTSTGIVDFIDPTVLRGVTTGGQSGYFYDSLISSLPEFNLNSTVKIEEGATMRIAIDAQSGDFIRASGGGNLELEYDRTGNVGISGTYTIKKGTYRVSFYELAKKNFTLVPGSSISWSGRPESGELNIRAIYIVRSSSIGLIGNEIGESEKSIYKRSLPYEVGITIKGTIEKPMVSFSLDLPREDRVNYPVLANKLDRLRQPEFQSELNKQVFGILVLGGFMPESTGLDINEGQVATTALSNSVNSLLSGQLNRFANRYIKGVDIDVDIQSYSDYSAPGGKTQTAMDFRMTKRVMDDRLSFEIGGDFNLNQDQSGASTGDKNFRGDVAIIYDLTGNGNKKLKLFNNETYDIVYQEVRNTGISLIFIREFDKKKKDK</sequence>
<dbReference type="Pfam" id="PF04357">
    <property type="entry name" value="TamB"/>
    <property type="match status" value="1"/>
</dbReference>
<dbReference type="PANTHER" id="PTHR36985:SF1">
    <property type="entry name" value="TRANSLOCATION AND ASSEMBLY MODULE SUBUNIT TAMB"/>
    <property type="match status" value="1"/>
</dbReference>
<dbReference type="STRING" id="947013.SAMN04488109_3076"/>
<dbReference type="PANTHER" id="PTHR36985">
    <property type="entry name" value="TRANSLOCATION AND ASSEMBLY MODULE SUBUNIT TAMB"/>
    <property type="match status" value="1"/>
</dbReference>
<name>A0A1M5QXJ0_9BACT</name>
<keyword evidence="2" id="KW-0812">Transmembrane</keyword>
<evidence type="ECO:0000256" key="4">
    <source>
        <dbReference type="ARBA" id="ARBA00023136"/>
    </source>
</evidence>
<feature type="domain" description="Translocation and assembly module TamB C-terminal" evidence="5">
    <location>
        <begin position="1074"/>
        <end position="1535"/>
    </location>
</feature>
<dbReference type="EMBL" id="FQWQ01000002">
    <property type="protein sequence ID" value="SHH18832.1"/>
    <property type="molecule type" value="Genomic_DNA"/>
</dbReference>
<organism evidence="6 7">
    <name type="scientific">Chryseolinea serpens</name>
    <dbReference type="NCBI Taxonomy" id="947013"/>
    <lineage>
        <taxon>Bacteria</taxon>
        <taxon>Pseudomonadati</taxon>
        <taxon>Bacteroidota</taxon>
        <taxon>Cytophagia</taxon>
        <taxon>Cytophagales</taxon>
        <taxon>Fulvivirgaceae</taxon>
        <taxon>Chryseolinea</taxon>
    </lineage>
</organism>
<evidence type="ECO:0000313" key="7">
    <source>
        <dbReference type="Proteomes" id="UP000184212"/>
    </source>
</evidence>
<evidence type="ECO:0000256" key="3">
    <source>
        <dbReference type="ARBA" id="ARBA00022989"/>
    </source>
</evidence>
<evidence type="ECO:0000259" key="5">
    <source>
        <dbReference type="Pfam" id="PF04357"/>
    </source>
</evidence>
<gene>
    <name evidence="6" type="ORF">SAMN04488109_3076</name>
</gene>
<keyword evidence="4" id="KW-0472">Membrane</keyword>
<dbReference type="GO" id="GO:0005886">
    <property type="term" value="C:plasma membrane"/>
    <property type="evidence" value="ECO:0007669"/>
    <property type="project" value="InterPro"/>
</dbReference>
<dbReference type="GO" id="GO:0009306">
    <property type="term" value="P:protein secretion"/>
    <property type="evidence" value="ECO:0007669"/>
    <property type="project" value="InterPro"/>
</dbReference>
<dbReference type="InterPro" id="IPR007452">
    <property type="entry name" value="TamB_C"/>
</dbReference>
<keyword evidence="7" id="KW-1185">Reference proteome</keyword>
<keyword evidence="3" id="KW-1133">Transmembrane helix</keyword>
<proteinExistence type="predicted"/>
<protein>
    <recommendedName>
        <fullName evidence="5">Translocation and assembly module TamB C-terminal domain-containing protein</fullName>
    </recommendedName>
</protein>
<accession>A0A1M5QXJ0</accession>
<comment type="subcellular location">
    <subcellularLocation>
        <location evidence="1">Membrane</location>
        <topology evidence="1">Single-pass membrane protein</topology>
    </subcellularLocation>
</comment>